<dbReference type="RefSeq" id="WP_141614486.1">
    <property type="nucleotide sequence ID" value="NZ_CP041253.1"/>
</dbReference>
<dbReference type="InterPro" id="IPR018673">
    <property type="entry name" value="DUF2141"/>
</dbReference>
<dbReference type="Proteomes" id="UP000316614">
    <property type="component" value="Chromosome"/>
</dbReference>
<dbReference type="Pfam" id="PF09912">
    <property type="entry name" value="DUF2141"/>
    <property type="match status" value="1"/>
</dbReference>
<evidence type="ECO:0000313" key="2">
    <source>
        <dbReference type="Proteomes" id="UP000316614"/>
    </source>
</evidence>
<reference evidence="1 2" key="1">
    <citation type="submission" date="2019-06" db="EMBL/GenBank/DDBJ databases">
        <title>Echinicola alkalisoli sp. nov. isolated from saline soil.</title>
        <authorList>
            <person name="Sun J.-Q."/>
            <person name="Xu L."/>
        </authorList>
    </citation>
    <scope>NUCLEOTIDE SEQUENCE [LARGE SCALE GENOMIC DNA]</scope>
    <source>
        <strain evidence="1 2">LN3S3</strain>
    </source>
</reference>
<name>A0A514CHE5_9BACT</name>
<proteinExistence type="predicted"/>
<organism evidence="1 2">
    <name type="scientific">Echinicola soli</name>
    <dbReference type="NCBI Taxonomy" id="2591634"/>
    <lineage>
        <taxon>Bacteria</taxon>
        <taxon>Pseudomonadati</taxon>
        <taxon>Bacteroidota</taxon>
        <taxon>Cytophagia</taxon>
        <taxon>Cytophagales</taxon>
        <taxon>Cyclobacteriaceae</taxon>
        <taxon>Echinicola</taxon>
    </lineage>
</organism>
<evidence type="ECO:0000313" key="1">
    <source>
        <dbReference type="EMBL" id="QDH79239.1"/>
    </source>
</evidence>
<dbReference type="KEGG" id="echi:FKX85_09430"/>
<protein>
    <submittedName>
        <fullName evidence="1">DUF2141 domain-containing protein</fullName>
    </submittedName>
</protein>
<keyword evidence="2" id="KW-1185">Reference proteome</keyword>
<sequence length="140" mass="15703">MNLLYLLLVYLVQPNHLEYAYTIISVDNLDMELGGNVKIQVFDENTMASEIMEPIFEKTVAANENQLPIRLDALPEGNYMIAVLHDSNGNGKLDYSFFGVPKEGFAFSGQFSCELKSAGPSLHIIHLSRGLQHVKLHLCY</sequence>
<accession>A0A514CHE5</accession>
<dbReference type="EMBL" id="CP041253">
    <property type="protein sequence ID" value="QDH79239.1"/>
    <property type="molecule type" value="Genomic_DNA"/>
</dbReference>
<gene>
    <name evidence="1" type="ORF">FKX85_09430</name>
</gene>
<dbReference type="OrthoDB" id="9788332at2"/>
<dbReference type="AlphaFoldDB" id="A0A514CHE5"/>